<keyword evidence="11" id="KW-0460">Magnesium</keyword>
<sequence>MESMETDLVSRDESERLVSRTYQTQLEEIAIKKNTIIHLPTGSGKTFIAIRLIKRFREALQKPWGEGGKRTFFLVNTVPLVTQHSKTIERLCPVDGVGAYSGEDGVDYWQKSKWNAELTKYQVVVMTSQILCDMLTHGYIRIEDINLLIFDECHHAVEDHPMRQIMKSFNECPVDKQPRVLGLTATLLNANVTINKVQETLRVLETTFHATIATVNELGEVLNYSSNPHEMIMYYSHPRPTEATNTALLLLNELKELVYSVNLPRVRGNFNIKLEQGQQNITSDPKKIVKNVQNMIEGMNILIIELGAFGGSLGILAYIILLERLKRTCSTKEEDLLYQIAITHSTEARMVLLDSMANDKGYDKIIKHSSNKLLHLLNILKEYNPKYYNMSGVILKANKQRKPLSGIIFTQRRFTAKVLYNILKEVRDANPDDFGFLQHDFVVGFNINPMKSTREQHYLKKCSQKALLKFSKRELNCLISTSVIEEGVDVSQCLLVVRYDAPLEYRSYIQSKGRARSSESSFILLVKEDDRSKFSNIYATYQKTEQFIQKILIGNTDERDSPTQEDIKENLYDDEDIPPYVTKCGNRLFAASAISLLSRYCSTLPHDQFTVITPMWIQEKNRDESKRIITIVMPIACPVKEKIMGLPFIALKTAKRSAALNACIRLYQEGELDQVTLLPRHYGIVDYEDSDIKQCFPNWRWDEQDEGEKAPKPGTKKMVRKHEKIFPSCLKSSKEWFVGRKTFFLHIIKMKTAFDEPKDTRERALYNLLQRGEGYGLLTPSNLPKLCDFPMFLTVGEVATSLEVNYAVIQLDLMLFDLVKQFHYFLFGQVLDIVKKFLVYDGVDNNMFVVPIKEDNGYDIDWDVMQQYKYIRPVEVPSYEERKNLRVTKDDYINSVVTPWYRGCLLTDRYIVSDVIEYMTPQTRFDSHSYDTYEDYYVSKYNLEIFGQKDQPLLEVRNISSRMNCLLPRAATIKALSEKHQKLISATQGDDKPKAFVEMFIPEFCIKYDYPGVLWYKAIMLPSIIHRVFNLLIAHELREEITNEIQYGKAFLDAGEEWLPIKVDIHIATKSLLSQVEEPTPINTIDRINNPIDDTAPRPLNIVSMKETIYQLQFKKISKEYPWDENIEPVDIERNLSSVTVVDIECYDKFVSAPFDDKEPTEVRSPPLRPTTSAAILPPPTKYNDKVKLLTRVPKGRGPELRDILSALTTINSRDTFNLERSETLGDSFLKFAASLYLFHKFPKLNEGQLTNIKCKLIGNRNLYYAGNRARLGGRMKIDVFSPRKDFLVPGFSAPEEAQELINGKKIRPTFLFGMSFPQDEVLQGELTENSKQTIQNRYLEANGAAEDEPFGGAQNVMQGYVKSQAVSDKSVADCVEALIGTYLLSGGVLGAVQFIEWIKILPPQDNFAQLLHKTVPTVIAEKKATVADVDFLLNGCRGDIEKLLQYKFKDPSYLLEAMSHSSYIRNRITRSYERLEFLGDAILDFLITAYIFENSEELKPGELTDLRSALVNNVTFASYVVKLGLYKFLCSQLNPVLDSAIMAFVEHQEQRDHEIIEDVLYLIEEDECNLAEYVEVPKVLSDILESLVGAIYLDCGGDLQTVWKVIYRIMWKEIDAFSKRIPQQPVRVLYENVHACAVFGKPQLTTSDVPKVMMPVTVTKNGRQHTVYGFGNNKFQSKRAAAKMALKILSL</sequence>
<name>A0A9N9R163_9NEOP</name>
<evidence type="ECO:0000256" key="15">
    <source>
        <dbReference type="PROSITE-ProRule" id="PRU00657"/>
    </source>
</evidence>
<dbReference type="EMBL" id="OU893349">
    <property type="protein sequence ID" value="CAG9787805.1"/>
    <property type="molecule type" value="Genomic_DNA"/>
</dbReference>
<reference evidence="22" key="1">
    <citation type="submission" date="2021-12" db="EMBL/GenBank/DDBJ databases">
        <authorList>
            <person name="King R."/>
        </authorList>
    </citation>
    <scope>NUCLEOTIDE SEQUENCE</scope>
</reference>
<keyword evidence="23" id="KW-1185">Reference proteome</keyword>
<dbReference type="SUPFAM" id="SSF54768">
    <property type="entry name" value="dsRNA-binding domain-like"/>
    <property type="match status" value="1"/>
</dbReference>
<dbReference type="InterPro" id="IPR044441">
    <property type="entry name" value="DICER_DSRM"/>
</dbReference>
<dbReference type="InterPro" id="IPR027417">
    <property type="entry name" value="P-loop_NTPase"/>
</dbReference>
<accession>A0A9N9R163</accession>
<evidence type="ECO:0000256" key="13">
    <source>
        <dbReference type="ARBA" id="ARBA00023211"/>
    </source>
</evidence>
<dbReference type="Gene3D" id="3.30.160.20">
    <property type="match status" value="1"/>
</dbReference>
<evidence type="ECO:0000256" key="8">
    <source>
        <dbReference type="ARBA" id="ARBA00022801"/>
    </source>
</evidence>
<feature type="domain" description="RNase III" evidence="17">
    <location>
        <begin position="1207"/>
        <end position="1388"/>
    </location>
</feature>
<dbReference type="PROSITE" id="PS50821">
    <property type="entry name" value="PAZ"/>
    <property type="match status" value="1"/>
</dbReference>
<evidence type="ECO:0000313" key="23">
    <source>
        <dbReference type="Proteomes" id="UP001153714"/>
    </source>
</evidence>
<dbReference type="PANTHER" id="PTHR14950">
    <property type="entry name" value="DICER-RELATED"/>
    <property type="match status" value="1"/>
</dbReference>
<dbReference type="Pfam" id="PF04851">
    <property type="entry name" value="ResIII"/>
    <property type="match status" value="1"/>
</dbReference>
<dbReference type="InterPro" id="IPR036389">
    <property type="entry name" value="RNase_III_sf"/>
</dbReference>
<dbReference type="GO" id="GO:0030422">
    <property type="term" value="P:siRNA processing"/>
    <property type="evidence" value="ECO:0007669"/>
    <property type="project" value="InterPro"/>
</dbReference>
<feature type="domain" description="Dicer dsRNA-binding fold" evidence="21">
    <location>
        <begin position="593"/>
        <end position="686"/>
    </location>
</feature>
<evidence type="ECO:0000259" key="17">
    <source>
        <dbReference type="PROSITE" id="PS50142"/>
    </source>
</evidence>
<organism evidence="22 23">
    <name type="scientific">Diatraea saccharalis</name>
    <name type="common">sugarcane borer</name>
    <dbReference type="NCBI Taxonomy" id="40085"/>
    <lineage>
        <taxon>Eukaryota</taxon>
        <taxon>Metazoa</taxon>
        <taxon>Ecdysozoa</taxon>
        <taxon>Arthropoda</taxon>
        <taxon>Hexapoda</taxon>
        <taxon>Insecta</taxon>
        <taxon>Pterygota</taxon>
        <taxon>Neoptera</taxon>
        <taxon>Endopterygota</taxon>
        <taxon>Lepidoptera</taxon>
        <taxon>Glossata</taxon>
        <taxon>Ditrysia</taxon>
        <taxon>Pyraloidea</taxon>
        <taxon>Crambidae</taxon>
        <taxon>Crambinae</taxon>
        <taxon>Diatraea</taxon>
    </lineage>
</organism>
<dbReference type="Gene3D" id="2.170.260.10">
    <property type="entry name" value="paz domain"/>
    <property type="match status" value="1"/>
</dbReference>
<evidence type="ECO:0000256" key="16">
    <source>
        <dbReference type="SAM" id="Phobius"/>
    </source>
</evidence>
<keyword evidence="10" id="KW-0067">ATP-binding</keyword>
<keyword evidence="5" id="KW-0677">Repeat</keyword>
<comment type="similarity">
    <text evidence="14 15">Belongs to the helicase family. Dicer subfamily.</text>
</comment>
<dbReference type="GO" id="GO:0005524">
    <property type="term" value="F:ATP binding"/>
    <property type="evidence" value="ECO:0007669"/>
    <property type="project" value="UniProtKB-KW"/>
</dbReference>
<dbReference type="GO" id="GO:0004386">
    <property type="term" value="F:helicase activity"/>
    <property type="evidence" value="ECO:0007669"/>
    <property type="project" value="UniProtKB-KW"/>
</dbReference>
<keyword evidence="7" id="KW-0255">Endonuclease</keyword>
<dbReference type="Pfam" id="PF02170">
    <property type="entry name" value="PAZ"/>
    <property type="match status" value="1"/>
</dbReference>
<dbReference type="SMART" id="SM00949">
    <property type="entry name" value="PAZ"/>
    <property type="match status" value="1"/>
</dbReference>
<dbReference type="SUPFAM" id="SSF69065">
    <property type="entry name" value="RNase III domain-like"/>
    <property type="match status" value="2"/>
</dbReference>
<dbReference type="CDD" id="cd18034">
    <property type="entry name" value="DEXHc_dicer"/>
    <property type="match status" value="1"/>
</dbReference>
<dbReference type="PROSITE" id="PS51194">
    <property type="entry name" value="HELICASE_CTER"/>
    <property type="match status" value="1"/>
</dbReference>
<dbReference type="PANTHER" id="PTHR14950:SF36">
    <property type="entry name" value="ENDORIBONUCLEASE DCR-2"/>
    <property type="match status" value="1"/>
</dbReference>
<evidence type="ECO:0000256" key="6">
    <source>
        <dbReference type="ARBA" id="ARBA00022741"/>
    </source>
</evidence>
<evidence type="ECO:0000256" key="7">
    <source>
        <dbReference type="ARBA" id="ARBA00022759"/>
    </source>
</evidence>
<keyword evidence="4" id="KW-0479">Metal-binding</keyword>
<evidence type="ECO:0000256" key="14">
    <source>
        <dbReference type="ARBA" id="ARBA00035116"/>
    </source>
</evidence>
<keyword evidence="9" id="KW-0347">Helicase</keyword>
<keyword evidence="16" id="KW-0472">Membrane</keyword>
<dbReference type="Gene3D" id="3.30.160.380">
    <property type="entry name" value="Dicer dimerisation domain"/>
    <property type="match status" value="1"/>
</dbReference>
<proteinExistence type="inferred from homology"/>
<evidence type="ECO:0000256" key="2">
    <source>
        <dbReference type="ARBA" id="ARBA00001946"/>
    </source>
</evidence>
<evidence type="ECO:0008006" key="24">
    <source>
        <dbReference type="Google" id="ProtNLM"/>
    </source>
</evidence>
<evidence type="ECO:0000259" key="21">
    <source>
        <dbReference type="PROSITE" id="PS51327"/>
    </source>
</evidence>
<gene>
    <name evidence="22" type="ORF">DIATSA_LOCUS5662</name>
</gene>
<keyword evidence="16" id="KW-1133">Transmembrane helix</keyword>
<dbReference type="Gene3D" id="3.40.50.300">
    <property type="entry name" value="P-loop containing nucleotide triphosphate hydrolases"/>
    <property type="match status" value="2"/>
</dbReference>
<keyword evidence="8" id="KW-0378">Hydrolase</keyword>
<feature type="domain" description="PAZ" evidence="18">
    <location>
        <begin position="860"/>
        <end position="975"/>
    </location>
</feature>
<dbReference type="InterPro" id="IPR048512">
    <property type="entry name" value="Dicer_platform"/>
</dbReference>
<dbReference type="Pfam" id="PF03368">
    <property type="entry name" value="Dicer_dimer"/>
    <property type="match status" value="1"/>
</dbReference>
<dbReference type="PROSITE" id="PS51192">
    <property type="entry name" value="HELICASE_ATP_BIND_1"/>
    <property type="match status" value="1"/>
</dbReference>
<dbReference type="GO" id="GO:0004525">
    <property type="term" value="F:ribonuclease III activity"/>
    <property type="evidence" value="ECO:0007669"/>
    <property type="project" value="InterPro"/>
</dbReference>
<dbReference type="Gene3D" id="1.10.1520.10">
    <property type="entry name" value="Ribonuclease III domain"/>
    <property type="match status" value="2"/>
</dbReference>
<dbReference type="SMART" id="SM00490">
    <property type="entry name" value="HELICc"/>
    <property type="match status" value="1"/>
</dbReference>
<dbReference type="GO" id="GO:0003723">
    <property type="term" value="F:RNA binding"/>
    <property type="evidence" value="ECO:0007669"/>
    <property type="project" value="UniProtKB-UniRule"/>
</dbReference>
<dbReference type="SMART" id="SM00487">
    <property type="entry name" value="DEXDc"/>
    <property type="match status" value="1"/>
</dbReference>
<dbReference type="SMART" id="SM00535">
    <property type="entry name" value="RIBOc"/>
    <property type="match status" value="2"/>
</dbReference>
<evidence type="ECO:0000256" key="11">
    <source>
        <dbReference type="ARBA" id="ARBA00022842"/>
    </source>
</evidence>
<feature type="domain" description="RNase III" evidence="17">
    <location>
        <begin position="1438"/>
        <end position="1597"/>
    </location>
</feature>
<evidence type="ECO:0000259" key="19">
    <source>
        <dbReference type="PROSITE" id="PS51192"/>
    </source>
</evidence>
<evidence type="ECO:0000256" key="4">
    <source>
        <dbReference type="ARBA" id="ARBA00022723"/>
    </source>
</evidence>
<dbReference type="Proteomes" id="UP001153714">
    <property type="component" value="Chromosome 18"/>
</dbReference>
<dbReference type="InterPro" id="IPR001650">
    <property type="entry name" value="Helicase_C-like"/>
</dbReference>
<dbReference type="PROSITE" id="PS00517">
    <property type="entry name" value="RNASE_3_1"/>
    <property type="match status" value="1"/>
</dbReference>
<keyword evidence="3" id="KW-0540">Nuclease</keyword>
<dbReference type="GO" id="GO:0006309">
    <property type="term" value="P:apoptotic DNA fragmentation"/>
    <property type="evidence" value="ECO:0007669"/>
    <property type="project" value="TreeGrafter"/>
</dbReference>
<dbReference type="Pfam" id="PF20931">
    <property type="entry name" value="Dicer_platform"/>
    <property type="match status" value="1"/>
</dbReference>
<dbReference type="GO" id="GO:0003677">
    <property type="term" value="F:DNA binding"/>
    <property type="evidence" value="ECO:0007669"/>
    <property type="project" value="InterPro"/>
</dbReference>
<dbReference type="InterPro" id="IPR014001">
    <property type="entry name" value="Helicase_ATP-bd"/>
</dbReference>
<dbReference type="FunFam" id="1.10.1520.10:FF:000005">
    <property type="entry name" value="Putative endoribonuclease dicer"/>
    <property type="match status" value="1"/>
</dbReference>
<dbReference type="CDD" id="cd15903">
    <property type="entry name" value="Dicer_PBD"/>
    <property type="match status" value="1"/>
</dbReference>
<dbReference type="InterPro" id="IPR000999">
    <property type="entry name" value="RNase_III_dom"/>
</dbReference>
<evidence type="ECO:0000259" key="20">
    <source>
        <dbReference type="PROSITE" id="PS51194"/>
    </source>
</evidence>
<keyword evidence="15" id="KW-0694">RNA-binding</keyword>
<dbReference type="OrthoDB" id="416741at2759"/>
<dbReference type="GO" id="GO:0031054">
    <property type="term" value="P:pre-miRNA processing"/>
    <property type="evidence" value="ECO:0007669"/>
    <property type="project" value="InterPro"/>
</dbReference>
<dbReference type="InterPro" id="IPR006935">
    <property type="entry name" value="Helicase/UvrB_N"/>
</dbReference>
<feature type="domain" description="Helicase C-terminal" evidence="20">
    <location>
        <begin position="389"/>
        <end position="575"/>
    </location>
</feature>
<dbReference type="GO" id="GO:0046872">
    <property type="term" value="F:metal ion binding"/>
    <property type="evidence" value="ECO:0007669"/>
    <property type="project" value="UniProtKB-KW"/>
</dbReference>
<dbReference type="Pfam" id="PF00636">
    <property type="entry name" value="Ribonuclease_3"/>
    <property type="match status" value="2"/>
</dbReference>
<evidence type="ECO:0000256" key="9">
    <source>
        <dbReference type="ARBA" id="ARBA00022806"/>
    </source>
</evidence>
<dbReference type="GO" id="GO:0004530">
    <property type="term" value="F:deoxyribonuclease I activity"/>
    <property type="evidence" value="ECO:0007669"/>
    <property type="project" value="TreeGrafter"/>
</dbReference>
<keyword evidence="13" id="KW-0464">Manganese</keyword>
<dbReference type="Pfam" id="PF20932">
    <property type="entry name" value="Dicer_dsRBD"/>
    <property type="match status" value="1"/>
</dbReference>
<keyword evidence="16" id="KW-0812">Transmembrane</keyword>
<reference evidence="22" key="2">
    <citation type="submission" date="2022-10" db="EMBL/GenBank/DDBJ databases">
        <authorList>
            <consortium name="ENA_rothamsted_submissions"/>
            <consortium name="culmorum"/>
            <person name="King R."/>
        </authorList>
    </citation>
    <scope>NUCLEOTIDE SEQUENCE</scope>
</reference>
<dbReference type="Pfam" id="PF00271">
    <property type="entry name" value="Helicase_C"/>
    <property type="match status" value="1"/>
</dbReference>
<dbReference type="GO" id="GO:0070578">
    <property type="term" value="C:RISC-loading complex"/>
    <property type="evidence" value="ECO:0007669"/>
    <property type="project" value="TreeGrafter"/>
</dbReference>
<dbReference type="CDD" id="cd00593">
    <property type="entry name" value="RIBOc"/>
    <property type="match status" value="2"/>
</dbReference>
<evidence type="ECO:0000256" key="3">
    <source>
        <dbReference type="ARBA" id="ARBA00022722"/>
    </source>
</evidence>
<evidence type="ECO:0000256" key="1">
    <source>
        <dbReference type="ARBA" id="ARBA00001936"/>
    </source>
</evidence>
<keyword evidence="6" id="KW-0547">Nucleotide-binding</keyword>
<evidence type="ECO:0000313" key="22">
    <source>
        <dbReference type="EMBL" id="CAG9787805.1"/>
    </source>
</evidence>
<evidence type="ECO:0000256" key="12">
    <source>
        <dbReference type="ARBA" id="ARBA00023158"/>
    </source>
</evidence>
<keyword evidence="12" id="KW-0943">RNA-mediated gene silencing</keyword>
<feature type="transmembrane region" description="Helical" evidence="16">
    <location>
        <begin position="300"/>
        <end position="321"/>
    </location>
</feature>
<dbReference type="SUPFAM" id="SSF101690">
    <property type="entry name" value="PAZ domain"/>
    <property type="match status" value="1"/>
</dbReference>
<evidence type="ECO:0000256" key="10">
    <source>
        <dbReference type="ARBA" id="ARBA00022840"/>
    </source>
</evidence>
<dbReference type="SUPFAM" id="SSF52540">
    <property type="entry name" value="P-loop containing nucleoside triphosphate hydrolases"/>
    <property type="match status" value="1"/>
</dbReference>
<dbReference type="InterPro" id="IPR048513">
    <property type="entry name" value="Dicer_PBD"/>
</dbReference>
<comment type="cofactor">
    <cofactor evidence="1">
        <name>Mn(2+)</name>
        <dbReference type="ChEBI" id="CHEBI:29035"/>
    </cofactor>
</comment>
<dbReference type="InterPro" id="IPR003100">
    <property type="entry name" value="PAZ_dom"/>
</dbReference>
<dbReference type="PROSITE" id="PS50142">
    <property type="entry name" value="RNASE_3_2"/>
    <property type="match status" value="2"/>
</dbReference>
<protein>
    <recommendedName>
        <fullName evidence="24">Dicer-2</fullName>
    </recommendedName>
</protein>
<dbReference type="FunFam" id="3.40.50.300:FF:000628">
    <property type="entry name" value="Endoribonuclease Dicer"/>
    <property type="match status" value="1"/>
</dbReference>
<dbReference type="InterPro" id="IPR005034">
    <property type="entry name" value="Dicer_dimerisation"/>
</dbReference>
<dbReference type="InterPro" id="IPR038248">
    <property type="entry name" value="Dicer_dimer_sf"/>
</dbReference>
<comment type="cofactor">
    <cofactor evidence="2">
        <name>Mg(2+)</name>
        <dbReference type="ChEBI" id="CHEBI:18420"/>
    </cofactor>
</comment>
<dbReference type="GO" id="GO:0005634">
    <property type="term" value="C:nucleus"/>
    <property type="evidence" value="ECO:0007669"/>
    <property type="project" value="TreeGrafter"/>
</dbReference>
<feature type="domain" description="Helicase ATP-binding" evidence="19">
    <location>
        <begin position="26"/>
        <end position="205"/>
    </location>
</feature>
<dbReference type="GO" id="GO:0005737">
    <property type="term" value="C:cytoplasm"/>
    <property type="evidence" value="ECO:0007669"/>
    <property type="project" value="TreeGrafter"/>
</dbReference>
<dbReference type="InterPro" id="IPR036085">
    <property type="entry name" value="PAZ_dom_sf"/>
</dbReference>
<evidence type="ECO:0000256" key="5">
    <source>
        <dbReference type="ARBA" id="ARBA00022737"/>
    </source>
</evidence>
<dbReference type="PROSITE" id="PS51327">
    <property type="entry name" value="DICER_DSRBF"/>
    <property type="match status" value="1"/>
</dbReference>
<evidence type="ECO:0000259" key="18">
    <source>
        <dbReference type="PROSITE" id="PS50821"/>
    </source>
</evidence>